<accession>A0AA41VRF3</accession>
<keyword evidence="1" id="KW-0732">Signal</keyword>
<name>A0AA41VRF3_PAPNU</name>
<evidence type="ECO:0000313" key="2">
    <source>
        <dbReference type="EMBL" id="MCL7045949.1"/>
    </source>
</evidence>
<dbReference type="AlphaFoldDB" id="A0AA41VRF3"/>
<protein>
    <submittedName>
        <fullName evidence="2">Uncharacterized protein</fullName>
    </submittedName>
</protein>
<evidence type="ECO:0000256" key="1">
    <source>
        <dbReference type="SAM" id="SignalP"/>
    </source>
</evidence>
<keyword evidence="3" id="KW-1185">Reference proteome</keyword>
<reference evidence="2" key="1">
    <citation type="submission" date="2022-03" db="EMBL/GenBank/DDBJ databases">
        <title>A functionally conserved STORR gene fusion in Papaver species that diverged 16.8 million years ago.</title>
        <authorList>
            <person name="Catania T."/>
        </authorList>
    </citation>
    <scope>NUCLEOTIDE SEQUENCE</scope>
    <source>
        <strain evidence="2">S-191538</strain>
    </source>
</reference>
<evidence type="ECO:0000313" key="3">
    <source>
        <dbReference type="Proteomes" id="UP001177140"/>
    </source>
</evidence>
<dbReference type="EMBL" id="JAJJMA010275630">
    <property type="protein sequence ID" value="MCL7045949.1"/>
    <property type="molecule type" value="Genomic_DNA"/>
</dbReference>
<feature type="chain" id="PRO_5041411239" evidence="1">
    <location>
        <begin position="18"/>
        <end position="50"/>
    </location>
</feature>
<sequence>WLSYLLWLGQGLLRLQLEQLWQLFLRRTLLLVIEGAKKDLDLSLLKQNVE</sequence>
<feature type="signal peptide" evidence="1">
    <location>
        <begin position="1"/>
        <end position="17"/>
    </location>
</feature>
<feature type="non-terminal residue" evidence="2">
    <location>
        <position position="50"/>
    </location>
</feature>
<gene>
    <name evidence="2" type="ORF">MKW94_023214</name>
</gene>
<dbReference type="Proteomes" id="UP001177140">
    <property type="component" value="Unassembled WGS sequence"/>
</dbReference>
<feature type="non-terminal residue" evidence="2">
    <location>
        <position position="1"/>
    </location>
</feature>
<organism evidence="2 3">
    <name type="scientific">Papaver nudicaule</name>
    <name type="common">Iceland poppy</name>
    <dbReference type="NCBI Taxonomy" id="74823"/>
    <lineage>
        <taxon>Eukaryota</taxon>
        <taxon>Viridiplantae</taxon>
        <taxon>Streptophyta</taxon>
        <taxon>Embryophyta</taxon>
        <taxon>Tracheophyta</taxon>
        <taxon>Spermatophyta</taxon>
        <taxon>Magnoliopsida</taxon>
        <taxon>Ranunculales</taxon>
        <taxon>Papaveraceae</taxon>
        <taxon>Papaveroideae</taxon>
        <taxon>Papaver</taxon>
    </lineage>
</organism>
<proteinExistence type="predicted"/>
<comment type="caution">
    <text evidence="2">The sequence shown here is derived from an EMBL/GenBank/DDBJ whole genome shotgun (WGS) entry which is preliminary data.</text>
</comment>